<dbReference type="AlphaFoldDB" id="A0A382V7G4"/>
<dbReference type="Gene3D" id="3.10.580.10">
    <property type="entry name" value="CBS-domain"/>
    <property type="match status" value="1"/>
</dbReference>
<name>A0A382V7G4_9ZZZZ</name>
<dbReference type="EMBL" id="UINC01149404">
    <property type="protein sequence ID" value="SVD41858.1"/>
    <property type="molecule type" value="Genomic_DNA"/>
</dbReference>
<reference evidence="2" key="1">
    <citation type="submission" date="2018-05" db="EMBL/GenBank/DDBJ databases">
        <authorList>
            <person name="Lanie J.A."/>
            <person name="Ng W.-L."/>
            <person name="Kazmierczak K.M."/>
            <person name="Andrzejewski T.M."/>
            <person name="Davidsen T.M."/>
            <person name="Wayne K.J."/>
            <person name="Tettelin H."/>
            <person name="Glass J.I."/>
            <person name="Rusch D."/>
            <person name="Podicherti R."/>
            <person name="Tsui H.-C.T."/>
            <person name="Winkler M.E."/>
        </authorList>
    </citation>
    <scope>NUCLEOTIDE SEQUENCE</scope>
</reference>
<dbReference type="Pfam" id="PF00571">
    <property type="entry name" value="CBS"/>
    <property type="match status" value="1"/>
</dbReference>
<gene>
    <name evidence="2" type="ORF">METZ01_LOCUS394712</name>
</gene>
<dbReference type="PROSITE" id="PS51371">
    <property type="entry name" value="CBS"/>
    <property type="match status" value="1"/>
</dbReference>
<dbReference type="InterPro" id="IPR046342">
    <property type="entry name" value="CBS_dom_sf"/>
</dbReference>
<accession>A0A382V7G4</accession>
<proteinExistence type="predicted"/>
<evidence type="ECO:0000259" key="1">
    <source>
        <dbReference type="PROSITE" id="PS51371"/>
    </source>
</evidence>
<feature type="domain" description="CBS" evidence="1">
    <location>
        <begin position="19"/>
        <end position="79"/>
    </location>
</feature>
<protein>
    <recommendedName>
        <fullName evidence="1">CBS domain-containing protein</fullName>
    </recommendedName>
</protein>
<dbReference type="SUPFAM" id="SSF54631">
    <property type="entry name" value="CBS-domain pair"/>
    <property type="match status" value="1"/>
</dbReference>
<organism evidence="2">
    <name type="scientific">marine metagenome</name>
    <dbReference type="NCBI Taxonomy" id="408172"/>
    <lineage>
        <taxon>unclassified sequences</taxon>
        <taxon>metagenomes</taxon>
        <taxon>ecological metagenomes</taxon>
    </lineage>
</organism>
<dbReference type="InterPro" id="IPR000644">
    <property type="entry name" value="CBS_dom"/>
</dbReference>
<feature type="non-terminal residue" evidence="2">
    <location>
        <position position="1"/>
    </location>
</feature>
<evidence type="ECO:0000313" key="2">
    <source>
        <dbReference type="EMBL" id="SVD41858.1"/>
    </source>
</evidence>
<sequence>REVIFEEQLGDLLVAGELANKKVYSLTPQQNLNEAMEVFSQLDVDQLPVVRSEDKLKVIGMLTRGDMMASYNRAILVSELDR</sequence>